<feature type="region of interest" description="Disordered" evidence="2">
    <location>
        <begin position="200"/>
        <end position="220"/>
    </location>
</feature>
<evidence type="ECO:0000256" key="1">
    <source>
        <dbReference type="SAM" id="Coils"/>
    </source>
</evidence>
<dbReference type="CDD" id="cd23700">
    <property type="entry name" value="At3g51010"/>
    <property type="match status" value="1"/>
</dbReference>
<dbReference type="AlphaFoldDB" id="A0A835MJX4"/>
<evidence type="ECO:0000256" key="2">
    <source>
        <dbReference type="SAM" id="MobiDB-lite"/>
    </source>
</evidence>
<name>A0A835MJX4_9MAGN</name>
<gene>
    <name evidence="3" type="ORF">IFM89_033215</name>
</gene>
<keyword evidence="1" id="KW-0175">Coiled coil</keyword>
<dbReference type="GO" id="GO:0005739">
    <property type="term" value="C:mitochondrion"/>
    <property type="evidence" value="ECO:0007669"/>
    <property type="project" value="TreeGrafter"/>
</dbReference>
<proteinExistence type="predicted"/>
<feature type="coiled-coil region" evidence="1">
    <location>
        <begin position="35"/>
        <end position="69"/>
    </location>
</feature>
<reference evidence="3 4" key="1">
    <citation type="submission" date="2020-10" db="EMBL/GenBank/DDBJ databases">
        <title>The Coptis chinensis genome and diversification of protoberbering-type alkaloids.</title>
        <authorList>
            <person name="Wang B."/>
            <person name="Shu S."/>
            <person name="Song C."/>
            <person name="Liu Y."/>
        </authorList>
    </citation>
    <scope>NUCLEOTIDE SEQUENCE [LARGE SCALE GENOMIC DNA]</scope>
    <source>
        <strain evidence="3">HL-2020</strain>
        <tissue evidence="3">Leaf</tissue>
    </source>
</reference>
<evidence type="ECO:0000313" key="4">
    <source>
        <dbReference type="Proteomes" id="UP000631114"/>
    </source>
</evidence>
<dbReference type="Proteomes" id="UP000631114">
    <property type="component" value="Unassembled WGS sequence"/>
</dbReference>
<dbReference type="EMBL" id="JADFTS010000001">
    <property type="protein sequence ID" value="KAF9626396.1"/>
    <property type="molecule type" value="Genomic_DNA"/>
</dbReference>
<feature type="non-terminal residue" evidence="3">
    <location>
        <position position="1"/>
    </location>
</feature>
<accession>A0A835MJX4</accession>
<evidence type="ECO:0000313" key="3">
    <source>
        <dbReference type="EMBL" id="KAF9626396.1"/>
    </source>
</evidence>
<dbReference type="OrthoDB" id="1921449at2759"/>
<keyword evidence="4" id="KW-1185">Reference proteome</keyword>
<protein>
    <submittedName>
        <fullName evidence="3">Uncharacterized protein</fullName>
    </submittedName>
</protein>
<sequence>TSAVNESTELKHEVEALKGQLAAANPYAERCKTSTRQAKEAYLAIRAEVEELERKMDDLQEERERRASGELESGLPEEAASVPVVVPPSLADLIIERLGGPRSPIGRMAIDHGGVLRWCKLHGLRNIIVRPLSPFVPLPLSYKGLHSLTETRYPKRRPGFTSRKKQASFSFSSFKYYCNVQIFILIFWAGPYALVQHTPEEPNKPNEASAKNRNANEKKRIAQRKAFIKSEAKKQKVLVQEAKKKKRNLRIERKMAAVARDRAWAQRLAELQKLEAEKANTA</sequence>
<organism evidence="3 4">
    <name type="scientific">Coptis chinensis</name>
    <dbReference type="NCBI Taxonomy" id="261450"/>
    <lineage>
        <taxon>Eukaryota</taxon>
        <taxon>Viridiplantae</taxon>
        <taxon>Streptophyta</taxon>
        <taxon>Embryophyta</taxon>
        <taxon>Tracheophyta</taxon>
        <taxon>Spermatophyta</taxon>
        <taxon>Magnoliopsida</taxon>
        <taxon>Ranunculales</taxon>
        <taxon>Ranunculaceae</taxon>
        <taxon>Coptidoideae</taxon>
        <taxon>Coptis</taxon>
    </lineage>
</organism>
<comment type="caution">
    <text evidence="3">The sequence shown here is derived from an EMBL/GenBank/DDBJ whole genome shotgun (WGS) entry which is preliminary data.</text>
</comment>
<dbReference type="PANTHER" id="PTHR36767:SF1">
    <property type="entry name" value="OS05G0126200 PROTEIN"/>
    <property type="match status" value="1"/>
</dbReference>
<dbReference type="PANTHER" id="PTHR36767">
    <property type="entry name" value="OS05G0126200 PROTEIN"/>
    <property type="match status" value="1"/>
</dbReference>